<comment type="caution">
    <text evidence="1">The sequence shown here is derived from an EMBL/GenBank/DDBJ whole genome shotgun (WGS) entry which is preliminary data.</text>
</comment>
<gene>
    <name evidence="1" type="ORF">BpHYR1_028358</name>
</gene>
<evidence type="ECO:0000313" key="1">
    <source>
        <dbReference type="EMBL" id="RNA09850.1"/>
    </source>
</evidence>
<keyword evidence="2" id="KW-1185">Reference proteome</keyword>
<dbReference type="Proteomes" id="UP000276133">
    <property type="component" value="Unassembled WGS sequence"/>
</dbReference>
<protein>
    <submittedName>
        <fullName evidence="1">Uncharacterized protein</fullName>
    </submittedName>
</protein>
<proteinExistence type="predicted"/>
<dbReference type="EMBL" id="REGN01006363">
    <property type="protein sequence ID" value="RNA09850.1"/>
    <property type="molecule type" value="Genomic_DNA"/>
</dbReference>
<sequence>MCNMSSSSYTFFGIKTFLIYNKKFGSIERKPTEGSKNSGSCKKFSPIETVCRKEYENLKKEAWIDSNSSFSRSHAETLQ</sequence>
<organism evidence="1 2">
    <name type="scientific">Brachionus plicatilis</name>
    <name type="common">Marine rotifer</name>
    <name type="synonym">Brachionus muelleri</name>
    <dbReference type="NCBI Taxonomy" id="10195"/>
    <lineage>
        <taxon>Eukaryota</taxon>
        <taxon>Metazoa</taxon>
        <taxon>Spiralia</taxon>
        <taxon>Gnathifera</taxon>
        <taxon>Rotifera</taxon>
        <taxon>Eurotatoria</taxon>
        <taxon>Monogononta</taxon>
        <taxon>Pseudotrocha</taxon>
        <taxon>Ploima</taxon>
        <taxon>Brachionidae</taxon>
        <taxon>Brachionus</taxon>
    </lineage>
</organism>
<evidence type="ECO:0000313" key="2">
    <source>
        <dbReference type="Proteomes" id="UP000276133"/>
    </source>
</evidence>
<reference evidence="1 2" key="1">
    <citation type="journal article" date="2018" name="Sci. Rep.">
        <title>Genomic signatures of local adaptation to the degree of environmental predictability in rotifers.</title>
        <authorList>
            <person name="Franch-Gras L."/>
            <person name="Hahn C."/>
            <person name="Garcia-Roger E.M."/>
            <person name="Carmona M.J."/>
            <person name="Serra M."/>
            <person name="Gomez A."/>
        </authorList>
    </citation>
    <scope>NUCLEOTIDE SEQUENCE [LARGE SCALE GENOMIC DNA]</scope>
    <source>
        <strain evidence="1">HYR1</strain>
    </source>
</reference>
<name>A0A3M7QEP3_BRAPC</name>
<dbReference type="AlphaFoldDB" id="A0A3M7QEP3"/>
<accession>A0A3M7QEP3</accession>